<dbReference type="GO" id="GO:0046872">
    <property type="term" value="F:metal ion binding"/>
    <property type="evidence" value="ECO:0007669"/>
    <property type="project" value="UniProtKB-KW"/>
</dbReference>
<dbReference type="Pfam" id="PF00403">
    <property type="entry name" value="HMA"/>
    <property type="match status" value="1"/>
</dbReference>
<dbReference type="PROSITE" id="PS01047">
    <property type="entry name" value="HMA_1"/>
    <property type="match status" value="1"/>
</dbReference>
<dbReference type="AlphaFoldDB" id="A0A5C5UAE6"/>
<dbReference type="RefSeq" id="WP_146325276.1">
    <property type="nucleotide sequence ID" value="NZ_BAABLR010000067.1"/>
</dbReference>
<dbReference type="EMBL" id="VOHM01000025">
    <property type="protein sequence ID" value="TWT22897.1"/>
    <property type="molecule type" value="Genomic_DNA"/>
</dbReference>
<feature type="domain" description="HMA" evidence="2">
    <location>
        <begin position="2"/>
        <end position="66"/>
    </location>
</feature>
<dbReference type="SUPFAM" id="SSF55008">
    <property type="entry name" value="HMA, heavy metal-associated domain"/>
    <property type="match status" value="1"/>
</dbReference>
<dbReference type="Gene3D" id="3.30.70.100">
    <property type="match status" value="1"/>
</dbReference>
<keyword evidence="4" id="KW-1185">Reference proteome</keyword>
<proteinExistence type="predicted"/>
<dbReference type="Proteomes" id="UP000320791">
    <property type="component" value="Unassembled WGS sequence"/>
</dbReference>
<dbReference type="InterPro" id="IPR017969">
    <property type="entry name" value="Heavy-metal-associated_CS"/>
</dbReference>
<organism evidence="3 4">
    <name type="scientific">Corynebacterium canis</name>
    <dbReference type="NCBI Taxonomy" id="679663"/>
    <lineage>
        <taxon>Bacteria</taxon>
        <taxon>Bacillati</taxon>
        <taxon>Actinomycetota</taxon>
        <taxon>Actinomycetes</taxon>
        <taxon>Mycobacteriales</taxon>
        <taxon>Corynebacteriaceae</taxon>
        <taxon>Corynebacterium</taxon>
    </lineage>
</organism>
<keyword evidence="1" id="KW-0479">Metal-binding</keyword>
<evidence type="ECO:0000256" key="1">
    <source>
        <dbReference type="ARBA" id="ARBA00022723"/>
    </source>
</evidence>
<accession>A0A5C5UAE6</accession>
<evidence type="ECO:0000259" key="2">
    <source>
        <dbReference type="PROSITE" id="PS50846"/>
    </source>
</evidence>
<reference evidence="3 4" key="1">
    <citation type="submission" date="2019-08" db="EMBL/GenBank/DDBJ databases">
        <authorList>
            <person name="Lei W."/>
        </authorList>
    </citation>
    <scope>NUCLEOTIDE SEQUENCE [LARGE SCALE GENOMIC DNA]</scope>
    <source>
        <strain evidence="3 4">CCUG 58627</strain>
    </source>
</reference>
<comment type="caution">
    <text evidence="3">The sequence shown here is derived from an EMBL/GenBank/DDBJ whole genome shotgun (WGS) entry which is preliminary data.</text>
</comment>
<sequence>MSAKQYNVSGMTCEHCAQAVKTEVGELAGVTGVAVDVAAGVVSVSGEGFTDAGVQAAVEEAGYKVVS</sequence>
<dbReference type="InterPro" id="IPR006121">
    <property type="entry name" value="HMA_dom"/>
</dbReference>
<dbReference type="CDD" id="cd00371">
    <property type="entry name" value="HMA"/>
    <property type="match status" value="1"/>
</dbReference>
<dbReference type="InterPro" id="IPR036163">
    <property type="entry name" value="HMA_dom_sf"/>
</dbReference>
<gene>
    <name evidence="3" type="ORF">FRX94_10430</name>
</gene>
<protein>
    <submittedName>
        <fullName evidence="3">Heavy-metal-associated domain-containing protein</fullName>
    </submittedName>
</protein>
<dbReference type="PROSITE" id="PS50846">
    <property type="entry name" value="HMA_2"/>
    <property type="match status" value="1"/>
</dbReference>
<evidence type="ECO:0000313" key="3">
    <source>
        <dbReference type="EMBL" id="TWT22897.1"/>
    </source>
</evidence>
<evidence type="ECO:0000313" key="4">
    <source>
        <dbReference type="Proteomes" id="UP000320791"/>
    </source>
</evidence>
<name>A0A5C5UAE6_9CORY</name>